<keyword evidence="5" id="KW-0732">Signal</keyword>
<evidence type="ECO:0000259" key="6">
    <source>
        <dbReference type="Pfam" id="PF13844"/>
    </source>
</evidence>
<evidence type="ECO:0000313" key="7">
    <source>
        <dbReference type="EMBL" id="KAL3789986.1"/>
    </source>
</evidence>
<dbReference type="GO" id="GO:0016740">
    <property type="term" value="F:transferase activity"/>
    <property type="evidence" value="ECO:0007669"/>
    <property type="project" value="UniProtKB-KW"/>
</dbReference>
<dbReference type="InterPro" id="IPR037919">
    <property type="entry name" value="OGT"/>
</dbReference>
<keyword evidence="3" id="KW-0677">Repeat</keyword>
<accession>A0ABD3PQK0</accession>
<dbReference type="PANTHER" id="PTHR44366:SF1">
    <property type="entry name" value="UDP-N-ACETYLGLUCOSAMINE--PEPTIDE N-ACETYLGLUCOSAMINYLTRANSFERASE 110 KDA SUBUNIT"/>
    <property type="match status" value="1"/>
</dbReference>
<proteinExistence type="predicted"/>
<keyword evidence="4" id="KW-0802">TPR repeat</keyword>
<dbReference type="InterPro" id="IPR029489">
    <property type="entry name" value="OGT/SEC/SPY_C"/>
</dbReference>
<dbReference type="Pfam" id="PF13844">
    <property type="entry name" value="Glyco_transf_41"/>
    <property type="match status" value="3"/>
</dbReference>
<evidence type="ECO:0000313" key="8">
    <source>
        <dbReference type="Proteomes" id="UP001530400"/>
    </source>
</evidence>
<keyword evidence="2" id="KW-0808">Transferase</keyword>
<name>A0ABD3PQK0_9STRA</name>
<reference evidence="7 8" key="1">
    <citation type="submission" date="2024-10" db="EMBL/GenBank/DDBJ databases">
        <title>Updated reference genomes for cyclostephanoid diatoms.</title>
        <authorList>
            <person name="Roberts W.R."/>
            <person name="Alverson A.J."/>
        </authorList>
    </citation>
    <scope>NUCLEOTIDE SEQUENCE [LARGE SCALE GENOMIC DNA]</scope>
    <source>
        <strain evidence="7 8">AJA010-31</strain>
    </source>
</reference>
<feature type="chain" id="PRO_5044890246" description="O-GlcNAc transferase C-terminal domain-containing protein" evidence="5">
    <location>
        <begin position="20"/>
        <end position="773"/>
    </location>
</feature>
<dbReference type="AlphaFoldDB" id="A0ABD3PQK0"/>
<evidence type="ECO:0000256" key="1">
    <source>
        <dbReference type="ARBA" id="ARBA00004922"/>
    </source>
</evidence>
<evidence type="ECO:0000256" key="4">
    <source>
        <dbReference type="ARBA" id="ARBA00022803"/>
    </source>
</evidence>
<protein>
    <recommendedName>
        <fullName evidence="6">O-GlcNAc transferase C-terminal domain-containing protein</fullName>
    </recommendedName>
</protein>
<sequence>MKKTASSLMLCLLALSVSSISTFTAGNQDQVFRSRHTRRDVHQFCIHEPLHVRCGDDQHICLDDVVQTIETPSKLETLLNQASQLLSRHDANGAFALLAEAYPLDPTSSRIASMFQKCMETNVDVAQRKFNDWKGSGDTDFSEGELNNLFQDRMGLASLCIDKEQYDQAGTQLRTAIEEASLWLSRALLDSQEVNDDALVSLPELESTKFEHWRPQIDQARYLLYRTNAACCKWDTYFQDGDQLRKSLERTLPSGHVIRLLHPFDALKFPCISLELASEIAESYAHRALEAVGVSMDAYNLEAKHLQPRRVVTAERQRESNENMQSQKKLRIGYLSPDFTSRHPLAFLMQHVFRCHDKSRFSVHIYSLSREANESLEVKAIRDSSDTFTYLPTTEKTPVELYQSIVQDDLDILVDLCGYAGTSIVAEIMASRCKLQRDMGDTAINTHYPIHVAYMGFPGSMGSHHLWDYSIFDKHVIPPSLRDYYSGALVYMPHCYFVNSHKTVIGGPGDGIMLANEGEKATLRAEYGLHRSAFVYCCHSRPDKIDPSTFRSWMRALVRARDECKKNGVNDEALPLLWLLRSGDEIEQNLRRLVLKEFGEGIEHALIFADVAERNTHLRRLGCADVFLDTPAYGAHTLGVDALYSGVPMISLSQNNKNPDVEYSDKDVETKKTETENRFIPTDKLASMVGSSLLRAVSCKDLIVDNMQAYEDIMLKCATDGHWFDAIRNRLVYSRSESPLFDTHRWCFNLETAFLKMREIDLDEMPDIVVIDE</sequence>
<organism evidence="7 8">
    <name type="scientific">Cyclotella atomus</name>
    <dbReference type="NCBI Taxonomy" id="382360"/>
    <lineage>
        <taxon>Eukaryota</taxon>
        <taxon>Sar</taxon>
        <taxon>Stramenopiles</taxon>
        <taxon>Ochrophyta</taxon>
        <taxon>Bacillariophyta</taxon>
        <taxon>Coscinodiscophyceae</taxon>
        <taxon>Thalassiosirophycidae</taxon>
        <taxon>Stephanodiscales</taxon>
        <taxon>Stephanodiscaceae</taxon>
        <taxon>Cyclotella</taxon>
    </lineage>
</organism>
<dbReference type="Gene3D" id="3.40.50.2000">
    <property type="entry name" value="Glycogen Phosphorylase B"/>
    <property type="match status" value="1"/>
</dbReference>
<feature type="domain" description="O-GlcNAc transferase C-terminal" evidence="6">
    <location>
        <begin position="522"/>
        <end position="656"/>
    </location>
</feature>
<comment type="caution">
    <text evidence="7">The sequence shown here is derived from an EMBL/GenBank/DDBJ whole genome shotgun (WGS) entry which is preliminary data.</text>
</comment>
<dbReference type="PANTHER" id="PTHR44366">
    <property type="entry name" value="UDP-N-ACETYLGLUCOSAMINE--PEPTIDE N-ACETYLGLUCOSAMINYLTRANSFERASE 110 KDA SUBUNIT"/>
    <property type="match status" value="1"/>
</dbReference>
<evidence type="ECO:0000256" key="5">
    <source>
        <dbReference type="SAM" id="SignalP"/>
    </source>
</evidence>
<dbReference type="EMBL" id="JALLPJ020000512">
    <property type="protein sequence ID" value="KAL3789986.1"/>
    <property type="molecule type" value="Genomic_DNA"/>
</dbReference>
<feature type="signal peptide" evidence="5">
    <location>
        <begin position="1"/>
        <end position="19"/>
    </location>
</feature>
<evidence type="ECO:0000256" key="3">
    <source>
        <dbReference type="ARBA" id="ARBA00022737"/>
    </source>
</evidence>
<feature type="domain" description="O-GlcNAc transferase C-terminal" evidence="6">
    <location>
        <begin position="680"/>
        <end position="749"/>
    </location>
</feature>
<feature type="domain" description="O-GlcNAc transferase C-terminal" evidence="6">
    <location>
        <begin position="319"/>
        <end position="504"/>
    </location>
</feature>
<gene>
    <name evidence="7" type="ORF">ACHAWO_002040</name>
</gene>
<comment type="pathway">
    <text evidence="1">Protein modification; protein glycosylation.</text>
</comment>
<keyword evidence="8" id="KW-1185">Reference proteome</keyword>
<dbReference type="Gene3D" id="3.40.50.11380">
    <property type="match status" value="1"/>
</dbReference>
<evidence type="ECO:0000256" key="2">
    <source>
        <dbReference type="ARBA" id="ARBA00022679"/>
    </source>
</evidence>
<dbReference type="Proteomes" id="UP001530400">
    <property type="component" value="Unassembled WGS sequence"/>
</dbReference>